<protein>
    <submittedName>
        <fullName evidence="1">Uncharacterized protein</fullName>
    </submittedName>
</protein>
<accession>A0A419A4D9</accession>
<keyword evidence="2" id="KW-1185">Reference proteome</keyword>
<comment type="caution">
    <text evidence="1">The sequence shown here is derived from an EMBL/GenBank/DDBJ whole genome shotgun (WGS) entry which is preliminary data.</text>
</comment>
<dbReference type="OrthoDB" id="7775772at2"/>
<dbReference type="AlphaFoldDB" id="A0A419A4D9"/>
<evidence type="ECO:0000313" key="1">
    <source>
        <dbReference type="EMBL" id="RJL09437.1"/>
    </source>
</evidence>
<evidence type="ECO:0000313" key="2">
    <source>
        <dbReference type="Proteomes" id="UP000283587"/>
    </source>
</evidence>
<reference evidence="2" key="1">
    <citation type="submission" date="2018-09" db="EMBL/GenBank/DDBJ databases">
        <title>Paracoccus onubensis nov. sp. a moderate halophilic bacterium isolated from Gruta de las Maravillas (Aracena, Spain).</title>
        <authorList>
            <person name="Jurado V."/>
            <person name="Gutierrez-Patricio S."/>
            <person name="Gonzalez-Pimentel J.L."/>
            <person name="Miller A.Z."/>
            <person name="Laiz L."/>
            <person name="Saiz-Jimenez C."/>
        </authorList>
    </citation>
    <scope>NUCLEOTIDE SEQUENCE [LARGE SCALE GENOMIC DNA]</scope>
    <source>
        <strain evidence="2">DSM 26381</strain>
    </source>
</reference>
<gene>
    <name evidence="1" type="ORF">D3P05_14935</name>
</gene>
<dbReference type="RefSeq" id="WP_119899018.1">
    <property type="nucleotide sequence ID" value="NZ_QNRC01000005.1"/>
</dbReference>
<sequence length="64" mass="7051">MTAVVRFAPTIAKARLHEIHDSLVLALDATEKRGGGAYAQTEREARGYIRAALRNTVRLMEVGQ</sequence>
<dbReference type="EMBL" id="QZEW01000066">
    <property type="protein sequence ID" value="RJL09437.1"/>
    <property type="molecule type" value="Genomic_DNA"/>
</dbReference>
<proteinExistence type="predicted"/>
<name>A0A419A4D9_9RHOB</name>
<organism evidence="1 2">
    <name type="scientific">Paracoccus siganidrum</name>
    <dbReference type="NCBI Taxonomy" id="1276757"/>
    <lineage>
        <taxon>Bacteria</taxon>
        <taxon>Pseudomonadati</taxon>
        <taxon>Pseudomonadota</taxon>
        <taxon>Alphaproteobacteria</taxon>
        <taxon>Rhodobacterales</taxon>
        <taxon>Paracoccaceae</taxon>
        <taxon>Paracoccus</taxon>
    </lineage>
</organism>
<dbReference type="Proteomes" id="UP000283587">
    <property type="component" value="Unassembled WGS sequence"/>
</dbReference>